<reference evidence="2 3" key="1">
    <citation type="journal article" date="2013" name="Proc. Natl. Acad. Sci. U.S.A.">
        <title>The king cobra genome reveals dynamic gene evolution and adaptation in the snake venom system.</title>
        <authorList>
            <person name="Vonk F.J."/>
            <person name="Casewell N.R."/>
            <person name="Henkel C.V."/>
            <person name="Heimberg A.M."/>
            <person name="Jansen H.J."/>
            <person name="McCleary R.J."/>
            <person name="Kerkkamp H.M."/>
            <person name="Vos R.A."/>
            <person name="Guerreiro I."/>
            <person name="Calvete J.J."/>
            <person name="Wuster W."/>
            <person name="Woods A.E."/>
            <person name="Logan J.M."/>
            <person name="Harrison R.A."/>
            <person name="Castoe T.A."/>
            <person name="de Koning A.P."/>
            <person name="Pollock D.D."/>
            <person name="Yandell M."/>
            <person name="Calderon D."/>
            <person name="Renjifo C."/>
            <person name="Currier R.B."/>
            <person name="Salgado D."/>
            <person name="Pla D."/>
            <person name="Sanz L."/>
            <person name="Hyder A.S."/>
            <person name="Ribeiro J.M."/>
            <person name="Arntzen J.W."/>
            <person name="van den Thillart G.E."/>
            <person name="Boetzer M."/>
            <person name="Pirovano W."/>
            <person name="Dirks R.P."/>
            <person name="Spaink H.P."/>
            <person name="Duboule D."/>
            <person name="McGlinn E."/>
            <person name="Kini R.M."/>
            <person name="Richardson M.K."/>
        </authorList>
    </citation>
    <scope>NUCLEOTIDE SEQUENCE</scope>
    <source>
        <tissue evidence="2">Blood</tissue>
    </source>
</reference>
<feature type="compositionally biased region" description="Basic and acidic residues" evidence="1">
    <location>
        <begin position="35"/>
        <end position="61"/>
    </location>
</feature>
<organism evidence="2 3">
    <name type="scientific">Ophiophagus hannah</name>
    <name type="common">King cobra</name>
    <name type="synonym">Naja hannah</name>
    <dbReference type="NCBI Taxonomy" id="8665"/>
    <lineage>
        <taxon>Eukaryota</taxon>
        <taxon>Metazoa</taxon>
        <taxon>Chordata</taxon>
        <taxon>Craniata</taxon>
        <taxon>Vertebrata</taxon>
        <taxon>Euteleostomi</taxon>
        <taxon>Lepidosauria</taxon>
        <taxon>Squamata</taxon>
        <taxon>Bifurcata</taxon>
        <taxon>Unidentata</taxon>
        <taxon>Episquamata</taxon>
        <taxon>Toxicofera</taxon>
        <taxon>Serpentes</taxon>
        <taxon>Colubroidea</taxon>
        <taxon>Elapidae</taxon>
        <taxon>Elapinae</taxon>
        <taxon>Ophiophagus</taxon>
    </lineage>
</organism>
<evidence type="ECO:0000313" key="2">
    <source>
        <dbReference type="EMBL" id="ETE55977.1"/>
    </source>
</evidence>
<accession>V8N374</accession>
<evidence type="ECO:0000313" key="3">
    <source>
        <dbReference type="Proteomes" id="UP000018936"/>
    </source>
</evidence>
<name>V8N374_OPHHA</name>
<proteinExistence type="predicted"/>
<keyword evidence="3" id="KW-1185">Reference proteome</keyword>
<feature type="region of interest" description="Disordered" evidence="1">
    <location>
        <begin position="1"/>
        <end position="61"/>
    </location>
</feature>
<evidence type="ECO:0000256" key="1">
    <source>
        <dbReference type="SAM" id="MobiDB-lite"/>
    </source>
</evidence>
<dbReference type="EMBL" id="AZIM01055268">
    <property type="protein sequence ID" value="ETE55977.1"/>
    <property type="molecule type" value="Genomic_DNA"/>
</dbReference>
<comment type="caution">
    <text evidence="2">The sequence shown here is derived from an EMBL/GenBank/DDBJ whole genome shotgun (WGS) entry which is preliminary data.</text>
</comment>
<sequence length="188" mass="21772">WKEGGKEGKKEGRKGEIVEARKEGKKEKKGRKERRKEGRESVWKEGRKERRKEGRKEGRVEGRNEKGHLAFFGPNALQIHSFHLRVIPPSWCLLHMFRGYPCYWFLANTSSFHLYFAFKKHRIKKHFKSRSSHLSGTCVALSRTLGFDRIPLAVDGCMGVWVEWRGMAPRGQRGRLCKAGIPVLIRSG</sequence>
<dbReference type="AlphaFoldDB" id="V8N374"/>
<feature type="compositionally biased region" description="Basic and acidic residues" evidence="1">
    <location>
        <begin position="1"/>
        <end position="26"/>
    </location>
</feature>
<gene>
    <name evidence="2" type="ORF">L345_18314</name>
</gene>
<feature type="non-terminal residue" evidence="2">
    <location>
        <position position="1"/>
    </location>
</feature>
<dbReference type="Proteomes" id="UP000018936">
    <property type="component" value="Unassembled WGS sequence"/>
</dbReference>
<protein>
    <submittedName>
        <fullName evidence="2">Uncharacterized protein</fullName>
    </submittedName>
</protein>